<dbReference type="InterPro" id="IPR013783">
    <property type="entry name" value="Ig-like_fold"/>
</dbReference>
<keyword evidence="1" id="KW-0732">Signal</keyword>
<name>A0A4S2AXU2_9BACE</name>
<dbReference type="InterPro" id="IPR003961">
    <property type="entry name" value="FN3_dom"/>
</dbReference>
<evidence type="ECO:0000313" key="3">
    <source>
        <dbReference type="EMBL" id="TGY06185.1"/>
    </source>
</evidence>
<feature type="chain" id="PRO_5020992687" description="Fibronectin type-III domain-containing protein" evidence="1">
    <location>
        <begin position="23"/>
        <end position="238"/>
    </location>
</feature>
<dbReference type="PROSITE" id="PS50853">
    <property type="entry name" value="FN3"/>
    <property type="match status" value="2"/>
</dbReference>
<dbReference type="Proteomes" id="UP000305751">
    <property type="component" value="Unassembled WGS sequence"/>
</dbReference>
<evidence type="ECO:0000256" key="1">
    <source>
        <dbReference type="SAM" id="SignalP"/>
    </source>
</evidence>
<reference evidence="3 4" key="1">
    <citation type="submission" date="2019-04" db="EMBL/GenBank/DDBJ databases">
        <title>Microbes associate with the intestines of laboratory mice.</title>
        <authorList>
            <person name="Navarre W."/>
            <person name="Wong E."/>
            <person name="Huang K."/>
            <person name="Tropini C."/>
            <person name="Ng K."/>
            <person name="Yu B."/>
        </authorList>
    </citation>
    <scope>NUCLEOTIDE SEQUENCE [LARGE SCALE GENOMIC DNA]</scope>
    <source>
        <strain evidence="3 4">NM70_E10</strain>
    </source>
</reference>
<sequence>MKKKNWLIAFLMILGICSCSSDKEPMMLPPEFSDVASLDVTRVSATVTGLVRTIGDGVVKTCGVAYSTMPDLSHKVMVEAEQISDISVTLEGLSPGTTYYYVLYASSGFSTAYSEPVCSFRTLEYFVPTVGECKVKVLSTQSVMLSCSILDDGGMETVKVGFAYRMADNPGSWQEVEAKLNGNSFELELSDLAARGNYVFYAFAVNASGKGQSIEVSQILNPSSIVDIGDMTEGGILE</sequence>
<dbReference type="SUPFAM" id="SSF49265">
    <property type="entry name" value="Fibronectin type III"/>
    <property type="match status" value="1"/>
</dbReference>
<accession>A0A4S2AXU2</accession>
<evidence type="ECO:0000313" key="4">
    <source>
        <dbReference type="Proteomes" id="UP000305751"/>
    </source>
</evidence>
<dbReference type="AlphaFoldDB" id="A0A4S2AXU2"/>
<feature type="domain" description="Fibronectin type-III" evidence="2">
    <location>
        <begin position="127"/>
        <end position="224"/>
    </location>
</feature>
<dbReference type="Gene3D" id="2.60.40.10">
    <property type="entry name" value="Immunoglobulins"/>
    <property type="match status" value="1"/>
</dbReference>
<comment type="caution">
    <text evidence="3">The sequence shown here is derived from an EMBL/GenBank/DDBJ whole genome shotgun (WGS) entry which is preliminary data.</text>
</comment>
<keyword evidence="4" id="KW-1185">Reference proteome</keyword>
<dbReference type="EMBL" id="SRZA01000015">
    <property type="protein sequence ID" value="TGY06185.1"/>
    <property type="molecule type" value="Genomic_DNA"/>
</dbReference>
<feature type="signal peptide" evidence="1">
    <location>
        <begin position="1"/>
        <end position="22"/>
    </location>
</feature>
<proteinExistence type="predicted"/>
<dbReference type="PROSITE" id="PS51257">
    <property type="entry name" value="PROKAR_LIPOPROTEIN"/>
    <property type="match status" value="1"/>
</dbReference>
<organism evidence="3 4">
    <name type="scientific">Bacteroides acidifaciens</name>
    <dbReference type="NCBI Taxonomy" id="85831"/>
    <lineage>
        <taxon>Bacteria</taxon>
        <taxon>Pseudomonadati</taxon>
        <taxon>Bacteroidota</taxon>
        <taxon>Bacteroidia</taxon>
        <taxon>Bacteroidales</taxon>
        <taxon>Bacteroidaceae</taxon>
        <taxon>Bacteroides</taxon>
    </lineage>
</organism>
<dbReference type="InterPro" id="IPR036116">
    <property type="entry name" value="FN3_sf"/>
</dbReference>
<evidence type="ECO:0000259" key="2">
    <source>
        <dbReference type="PROSITE" id="PS50853"/>
    </source>
</evidence>
<protein>
    <recommendedName>
        <fullName evidence="2">Fibronectin type-III domain-containing protein</fullName>
    </recommendedName>
</protein>
<gene>
    <name evidence="3" type="ORF">E5356_07190</name>
</gene>
<feature type="domain" description="Fibronectin type-III" evidence="2">
    <location>
        <begin position="31"/>
        <end position="125"/>
    </location>
</feature>
<dbReference type="RefSeq" id="WP_136013970.1">
    <property type="nucleotide sequence ID" value="NZ_CAJTBC010000009.1"/>
</dbReference>